<dbReference type="AlphaFoldDB" id="A0A8X6Y316"/>
<keyword evidence="3" id="KW-1185">Reference proteome</keyword>
<comment type="caution">
    <text evidence="2">The sequence shown here is derived from an EMBL/GenBank/DDBJ whole genome shotgun (WGS) entry which is preliminary data.</text>
</comment>
<organism evidence="2 3">
    <name type="scientific">Trichonephila inaurata madagascariensis</name>
    <dbReference type="NCBI Taxonomy" id="2747483"/>
    <lineage>
        <taxon>Eukaryota</taxon>
        <taxon>Metazoa</taxon>
        <taxon>Ecdysozoa</taxon>
        <taxon>Arthropoda</taxon>
        <taxon>Chelicerata</taxon>
        <taxon>Arachnida</taxon>
        <taxon>Araneae</taxon>
        <taxon>Araneomorphae</taxon>
        <taxon>Entelegynae</taxon>
        <taxon>Araneoidea</taxon>
        <taxon>Nephilidae</taxon>
        <taxon>Trichonephila</taxon>
        <taxon>Trichonephila inaurata</taxon>
    </lineage>
</organism>
<evidence type="ECO:0000313" key="2">
    <source>
        <dbReference type="EMBL" id="GFY63480.1"/>
    </source>
</evidence>
<feature type="signal peptide" evidence="1">
    <location>
        <begin position="1"/>
        <end position="19"/>
    </location>
</feature>
<dbReference type="EMBL" id="BMAV01014797">
    <property type="protein sequence ID" value="GFY63480.1"/>
    <property type="molecule type" value="Genomic_DNA"/>
</dbReference>
<protein>
    <submittedName>
        <fullName evidence="2">Uncharacterized protein</fullName>
    </submittedName>
</protein>
<evidence type="ECO:0000256" key="1">
    <source>
        <dbReference type="SAM" id="SignalP"/>
    </source>
</evidence>
<reference evidence="2" key="1">
    <citation type="submission" date="2020-08" db="EMBL/GenBank/DDBJ databases">
        <title>Multicomponent nature underlies the extraordinary mechanical properties of spider dragline silk.</title>
        <authorList>
            <person name="Kono N."/>
            <person name="Nakamura H."/>
            <person name="Mori M."/>
            <person name="Yoshida Y."/>
            <person name="Ohtoshi R."/>
            <person name="Malay A.D."/>
            <person name="Moran D.A.P."/>
            <person name="Tomita M."/>
            <person name="Numata K."/>
            <person name="Arakawa K."/>
        </authorList>
    </citation>
    <scope>NUCLEOTIDE SEQUENCE</scope>
</reference>
<proteinExistence type="predicted"/>
<feature type="chain" id="PRO_5036467634" evidence="1">
    <location>
        <begin position="20"/>
        <end position="92"/>
    </location>
</feature>
<evidence type="ECO:0000313" key="3">
    <source>
        <dbReference type="Proteomes" id="UP000886998"/>
    </source>
</evidence>
<accession>A0A8X6Y316</accession>
<sequence>MAKLLCAFVLAALVFQVSAFPWQPSHWMPDIEWFSKLNPFNWFGGCNRCELQGVTGPCRGNETPAINTEIHTEYRGIEATCTNFKRIFIYYL</sequence>
<dbReference type="OrthoDB" id="10577055at2759"/>
<dbReference type="Proteomes" id="UP000886998">
    <property type="component" value="Unassembled WGS sequence"/>
</dbReference>
<keyword evidence="1" id="KW-0732">Signal</keyword>
<gene>
    <name evidence="2" type="ORF">TNIN_335851</name>
</gene>
<name>A0A8X6Y316_9ARAC</name>